<evidence type="ECO:0000256" key="3">
    <source>
        <dbReference type="ARBA" id="ARBA00023172"/>
    </source>
</evidence>
<keyword evidence="3" id="KW-0233">DNA recombination</keyword>
<dbReference type="InterPro" id="IPR011010">
    <property type="entry name" value="DNA_brk_join_enz"/>
</dbReference>
<gene>
    <name evidence="7" type="ORF">U6C28_06635</name>
</gene>
<evidence type="ECO:0000259" key="6">
    <source>
        <dbReference type="PROSITE" id="PS51900"/>
    </source>
</evidence>
<dbReference type="Proteomes" id="UP001289615">
    <property type="component" value="Unassembled WGS sequence"/>
</dbReference>
<sequence length="325" mass="37465">MSNRKRKHGIFSVADEAVEMIQTKEQEEYKGKPIAEALDTIFNQMRVAGNRPRTIDSYEYIFKQFVEINDIKYVKEINIDSIYNYLGSLNVSQRTKLIRLKSTKAVLSKFHNNGWLKERFWSNIQIKVDKEVKKGAKETDIDRLLQLIDKTTFIGFRDACAVKLMYETGIRIRTLGELRERHIDFENLCLNLDGSTLKNHKFLKLPITKELADMLKMLLRLNGGIREYYQTDNRNVFITQNGTPMNTSKSSNNAISKQLSKYAKRFGLENINAHAIRRAYAKNLHDNGASVALISKALGHSSLAVTTFYLDLDVEEVAKDLREFL</sequence>
<organism evidence="7 8">
    <name type="scientific">Lysinibacillus irui</name>
    <dbReference type="NCBI Taxonomy" id="2998077"/>
    <lineage>
        <taxon>Bacteria</taxon>
        <taxon>Bacillati</taxon>
        <taxon>Bacillota</taxon>
        <taxon>Bacilli</taxon>
        <taxon>Bacillales</taxon>
        <taxon>Bacillaceae</taxon>
        <taxon>Lysinibacillus</taxon>
    </lineage>
</organism>
<evidence type="ECO:0000313" key="8">
    <source>
        <dbReference type="Proteomes" id="UP001289615"/>
    </source>
</evidence>
<dbReference type="PROSITE" id="PS51898">
    <property type="entry name" value="TYR_RECOMBINASE"/>
    <property type="match status" value="1"/>
</dbReference>
<feature type="domain" description="Tyr recombinase" evidence="5">
    <location>
        <begin position="130"/>
        <end position="322"/>
    </location>
</feature>
<comment type="similarity">
    <text evidence="1">Belongs to the 'phage' integrase family.</text>
</comment>
<proteinExistence type="inferred from homology"/>
<dbReference type="PROSITE" id="PS51900">
    <property type="entry name" value="CB"/>
    <property type="match status" value="1"/>
</dbReference>
<evidence type="ECO:0000256" key="1">
    <source>
        <dbReference type="ARBA" id="ARBA00008857"/>
    </source>
</evidence>
<comment type="caution">
    <text evidence="7">The sequence shown here is derived from an EMBL/GenBank/DDBJ whole genome shotgun (WGS) entry which is preliminary data.</text>
</comment>
<dbReference type="CDD" id="cd00397">
    <property type="entry name" value="DNA_BRE_C"/>
    <property type="match status" value="1"/>
</dbReference>
<evidence type="ECO:0000256" key="4">
    <source>
        <dbReference type="PROSITE-ProRule" id="PRU01248"/>
    </source>
</evidence>
<evidence type="ECO:0000313" key="7">
    <source>
        <dbReference type="EMBL" id="MEA0975973.1"/>
    </source>
</evidence>
<dbReference type="InterPro" id="IPR044068">
    <property type="entry name" value="CB"/>
</dbReference>
<dbReference type="InterPro" id="IPR050090">
    <property type="entry name" value="Tyrosine_recombinase_XerCD"/>
</dbReference>
<dbReference type="EMBL" id="JAXUIA010000003">
    <property type="protein sequence ID" value="MEA0975973.1"/>
    <property type="molecule type" value="Genomic_DNA"/>
</dbReference>
<evidence type="ECO:0000259" key="5">
    <source>
        <dbReference type="PROSITE" id="PS51898"/>
    </source>
</evidence>
<dbReference type="Pfam" id="PF00589">
    <property type="entry name" value="Phage_integrase"/>
    <property type="match status" value="1"/>
</dbReference>
<dbReference type="InterPro" id="IPR013762">
    <property type="entry name" value="Integrase-like_cat_sf"/>
</dbReference>
<dbReference type="PANTHER" id="PTHR30349:SF41">
    <property type="entry name" value="INTEGRASE_RECOMBINASE PROTEIN MJ0367-RELATED"/>
    <property type="match status" value="1"/>
</dbReference>
<dbReference type="Gene3D" id="1.10.443.10">
    <property type="entry name" value="Intergrase catalytic core"/>
    <property type="match status" value="1"/>
</dbReference>
<dbReference type="RefSeq" id="WP_322611103.1">
    <property type="nucleotide sequence ID" value="NZ_JAXLNX010000006.1"/>
</dbReference>
<evidence type="ECO:0000256" key="2">
    <source>
        <dbReference type="ARBA" id="ARBA00023125"/>
    </source>
</evidence>
<accession>A0ABU5NIW2</accession>
<dbReference type="PANTHER" id="PTHR30349">
    <property type="entry name" value="PHAGE INTEGRASE-RELATED"/>
    <property type="match status" value="1"/>
</dbReference>
<keyword evidence="2 4" id="KW-0238">DNA-binding</keyword>
<keyword evidence="8" id="KW-1185">Reference proteome</keyword>
<protein>
    <submittedName>
        <fullName evidence="7">Site-specific integrase</fullName>
    </submittedName>
</protein>
<dbReference type="InterPro" id="IPR002104">
    <property type="entry name" value="Integrase_catalytic"/>
</dbReference>
<feature type="domain" description="Core-binding (CB)" evidence="6">
    <location>
        <begin position="32"/>
        <end position="108"/>
    </location>
</feature>
<name>A0ABU5NIW2_9BACI</name>
<dbReference type="SUPFAM" id="SSF56349">
    <property type="entry name" value="DNA breaking-rejoining enzymes"/>
    <property type="match status" value="1"/>
</dbReference>
<reference evidence="7 8" key="1">
    <citation type="submission" date="2023-12" db="EMBL/GenBank/DDBJ databases">
        <title>Genome comparison identifies genes involved in endophytic behavior of Lysinibacillus irui and provides insights into its role as a plant-growth promoting bacterium.</title>
        <authorList>
            <person name="Hilario S."/>
            <person name="Matos I."/>
            <person name="Goncalves M.F.M."/>
            <person name="Pardo C.A."/>
            <person name="Santos M.J."/>
        </authorList>
    </citation>
    <scope>NUCLEOTIDE SEQUENCE [LARGE SCALE GENOMIC DNA]</scope>
    <source>
        <strain evidence="7 8">B3</strain>
    </source>
</reference>